<feature type="signal peptide" evidence="2">
    <location>
        <begin position="1"/>
        <end position="17"/>
    </location>
</feature>
<protein>
    <recommendedName>
        <fullName evidence="3">Isochorismatase-like domain-containing protein</fullName>
    </recommendedName>
</protein>
<dbReference type="InterPro" id="IPR053152">
    <property type="entry name" value="Hydrolase_YcaC-like"/>
</dbReference>
<feature type="chain" id="PRO_5016439429" description="Isochorismatase-like domain-containing protein" evidence="2">
    <location>
        <begin position="18"/>
        <end position="365"/>
    </location>
</feature>
<name>A0A2Z4HQ01_HORCR</name>
<dbReference type="PANTHER" id="PTHR43559:SF3">
    <property type="entry name" value="HYDROLASE YCAC-RELATED"/>
    <property type="match status" value="1"/>
</dbReference>
<accession>A0A2Z4HQ01</accession>
<dbReference type="Gene3D" id="3.40.50.850">
    <property type="entry name" value="Isochorismatase-like"/>
    <property type="match status" value="1"/>
</dbReference>
<reference evidence="4" key="1">
    <citation type="submission" date="2017-08" db="EMBL/GenBank/DDBJ databases">
        <title>Enfumafungin synthase represents a new lineage of fungal triterpene cyclases.</title>
        <authorList>
            <person name="Kuhnert E."/>
            <person name="Chen L."/>
            <person name="Lan N."/>
            <person name="Que Y."/>
            <person name="Yokoyama K."/>
            <person name="An Z."/>
            <person name="Bills G.F."/>
        </authorList>
    </citation>
    <scope>NUCLEOTIDE SEQUENCE</scope>
</reference>
<dbReference type="SUPFAM" id="SSF52499">
    <property type="entry name" value="Isochorismatase-like hydrolases"/>
    <property type="match status" value="1"/>
</dbReference>
<dbReference type="InterPro" id="IPR036380">
    <property type="entry name" value="Isochorismatase-like_sf"/>
</dbReference>
<dbReference type="Pfam" id="PF00857">
    <property type="entry name" value="Isochorismatase"/>
    <property type="match status" value="1"/>
</dbReference>
<comment type="similarity">
    <text evidence="1">Belongs to the isochorismatase family.</text>
</comment>
<proteinExistence type="inferred from homology"/>
<organism evidence="4">
    <name type="scientific">Hormonema carpetanum</name>
    <dbReference type="NCBI Taxonomy" id="284138"/>
    <lineage>
        <taxon>Eukaryota</taxon>
        <taxon>Fungi</taxon>
        <taxon>Dikarya</taxon>
        <taxon>Ascomycota</taxon>
        <taxon>Pezizomycotina</taxon>
        <taxon>Dothideomycetes</taxon>
        <taxon>Dothideomycetidae</taxon>
        <taxon>Dothideales</taxon>
        <taxon>Dothioraceae</taxon>
        <taxon>Hormonema</taxon>
    </lineage>
</organism>
<feature type="domain" description="Isochorismatase-like" evidence="3">
    <location>
        <begin position="31"/>
        <end position="181"/>
    </location>
</feature>
<evidence type="ECO:0000256" key="2">
    <source>
        <dbReference type="SAM" id="SignalP"/>
    </source>
</evidence>
<evidence type="ECO:0000256" key="1">
    <source>
        <dbReference type="ARBA" id="ARBA00006336"/>
    </source>
</evidence>
<dbReference type="PANTHER" id="PTHR43559">
    <property type="entry name" value="HYDROLASE YCAC-RELATED"/>
    <property type="match status" value="1"/>
</dbReference>
<evidence type="ECO:0000313" key="4">
    <source>
        <dbReference type="EMBL" id="AWW17224.1"/>
    </source>
</evidence>
<keyword evidence="2" id="KW-0732">Signal</keyword>
<dbReference type="AlphaFoldDB" id="A0A2Z4HQ01"/>
<dbReference type="EMBL" id="MF611896">
    <property type="protein sequence ID" value="AWW17224.1"/>
    <property type="molecule type" value="Genomic_DNA"/>
</dbReference>
<evidence type="ECO:0000259" key="3">
    <source>
        <dbReference type="Pfam" id="PF00857"/>
    </source>
</evidence>
<sequence>MKFTNLLFLALSALSYADSVPWERLEIDKAVLLILDLQVGLYQLARDFDPTLYRSNMMAHAALGQIFDIPVILTTSSQQGPNGPLPKEILELYPDAPLIQRQGEVSAWDNAEFKAAVKATNRSQIIVGGIVTDVCTTFLALDLREEGYSVWANVEASGTTTPLIRDISNDRMRQSGVNIVSLFYIVCDLMKSWANTPGASTILPWLDTYYPVYGYLARGHAAALENGGRPEVQRREPAYNDRSQGDTYDWLYINVAFDPDCWANTERVPPLPIYHFGVKHTSKDLIWLAASRYLVRKSIPGVPHTRENVVSDFNEWVALSEWVHEECRPAFARLKVPQKDMALLSVKQLADSTVGGEWLNGRTKR</sequence>
<gene>
    <name evidence="4" type="primary">ORF14</name>
</gene>
<dbReference type="InterPro" id="IPR000868">
    <property type="entry name" value="Isochorismatase-like_dom"/>
</dbReference>